<proteinExistence type="predicted"/>
<keyword evidence="3" id="KW-1185">Reference proteome</keyword>
<evidence type="ECO:0000256" key="1">
    <source>
        <dbReference type="SAM" id="SignalP"/>
    </source>
</evidence>
<reference evidence="2" key="1">
    <citation type="submission" date="2019-07" db="EMBL/GenBank/DDBJ databases">
        <title>Annotation for the trematode Paragonimus miyazaki's.</title>
        <authorList>
            <person name="Choi Y.-J."/>
        </authorList>
    </citation>
    <scope>NUCLEOTIDE SEQUENCE</scope>
    <source>
        <strain evidence="2">Japan</strain>
    </source>
</reference>
<protein>
    <submittedName>
        <fullName evidence="2">Uncharacterized protein</fullName>
    </submittedName>
</protein>
<sequence>MDSKFLGSLLIALAAILLSCNAERVKTVADGFGFIQKMTVDAASVTKDAFNQSVVKPVQGADPTPEEILSFMMSIAGLALLSLSVLTWLTCSLCCSFGCGKLNVVWCDPDEKMTPCDRACYLLCGYCCKSKCCCCDCYSKCCF</sequence>
<gene>
    <name evidence="2" type="ORF">EG68_02955</name>
</gene>
<feature type="chain" id="PRO_5035759407" evidence="1">
    <location>
        <begin position="23"/>
        <end position="143"/>
    </location>
</feature>
<dbReference type="AlphaFoldDB" id="A0A8S9YA24"/>
<feature type="signal peptide" evidence="1">
    <location>
        <begin position="1"/>
        <end position="22"/>
    </location>
</feature>
<organism evidence="2 3">
    <name type="scientific">Paragonimus skrjabini miyazakii</name>
    <dbReference type="NCBI Taxonomy" id="59628"/>
    <lineage>
        <taxon>Eukaryota</taxon>
        <taxon>Metazoa</taxon>
        <taxon>Spiralia</taxon>
        <taxon>Lophotrochozoa</taxon>
        <taxon>Platyhelminthes</taxon>
        <taxon>Trematoda</taxon>
        <taxon>Digenea</taxon>
        <taxon>Plagiorchiida</taxon>
        <taxon>Troglotremata</taxon>
        <taxon>Troglotrematidae</taxon>
        <taxon>Paragonimus</taxon>
    </lineage>
</organism>
<dbReference type="Proteomes" id="UP000822476">
    <property type="component" value="Unassembled WGS sequence"/>
</dbReference>
<comment type="caution">
    <text evidence="2">The sequence shown here is derived from an EMBL/GenBank/DDBJ whole genome shotgun (WGS) entry which is preliminary data.</text>
</comment>
<dbReference type="PROSITE" id="PS51257">
    <property type="entry name" value="PROKAR_LIPOPROTEIN"/>
    <property type="match status" value="1"/>
</dbReference>
<dbReference type="EMBL" id="JTDE01021564">
    <property type="protein sequence ID" value="KAF7232762.1"/>
    <property type="molecule type" value="Genomic_DNA"/>
</dbReference>
<name>A0A8S9YA24_9TREM</name>
<accession>A0A8S9YA24</accession>
<dbReference type="OrthoDB" id="6262137at2759"/>
<keyword evidence="1" id="KW-0732">Signal</keyword>
<evidence type="ECO:0000313" key="3">
    <source>
        <dbReference type="Proteomes" id="UP000822476"/>
    </source>
</evidence>
<evidence type="ECO:0000313" key="2">
    <source>
        <dbReference type="EMBL" id="KAF7232762.1"/>
    </source>
</evidence>